<dbReference type="InterPro" id="IPR036637">
    <property type="entry name" value="Phosphohistidine_dom_sf"/>
</dbReference>
<comment type="similarity">
    <text evidence="4">Belongs to the PEP-utilizing enzyme family.</text>
</comment>
<evidence type="ECO:0000256" key="11">
    <source>
        <dbReference type="ARBA" id="ARBA00022840"/>
    </source>
</evidence>
<dbReference type="EMBL" id="JADWDC010000006">
    <property type="protein sequence ID" value="MCC0176111.1"/>
    <property type="molecule type" value="Genomic_DNA"/>
</dbReference>
<dbReference type="PANTHER" id="PTHR43030:SF1">
    <property type="entry name" value="PHOSPHOENOLPYRUVATE SYNTHASE"/>
    <property type="match status" value="1"/>
</dbReference>
<dbReference type="InterPro" id="IPR002192">
    <property type="entry name" value="PPDK_AMP/ATP-bd"/>
</dbReference>
<dbReference type="GO" id="GO:0046872">
    <property type="term" value="F:metal ion binding"/>
    <property type="evidence" value="ECO:0007669"/>
    <property type="project" value="UniProtKB-KW"/>
</dbReference>
<evidence type="ECO:0000259" key="16">
    <source>
        <dbReference type="Pfam" id="PF01326"/>
    </source>
</evidence>
<evidence type="ECO:0000256" key="14">
    <source>
        <dbReference type="ARBA" id="ARBA00047700"/>
    </source>
</evidence>
<dbReference type="InterPro" id="IPR006319">
    <property type="entry name" value="PEP_synth"/>
</dbReference>
<evidence type="ECO:0000256" key="4">
    <source>
        <dbReference type="ARBA" id="ARBA00007837"/>
    </source>
</evidence>
<dbReference type="InterPro" id="IPR008279">
    <property type="entry name" value="PEP-util_enz_mobile_dom"/>
</dbReference>
<evidence type="ECO:0000313" key="18">
    <source>
        <dbReference type="EMBL" id="MCC0176111.1"/>
    </source>
</evidence>
<dbReference type="Proteomes" id="UP000729733">
    <property type="component" value="Unassembled WGS sequence"/>
</dbReference>
<evidence type="ECO:0000259" key="15">
    <source>
        <dbReference type="Pfam" id="PF00391"/>
    </source>
</evidence>
<keyword evidence="7" id="KW-0808">Transferase</keyword>
<dbReference type="SUPFAM" id="SSF51621">
    <property type="entry name" value="Phosphoenolpyruvate/pyruvate domain"/>
    <property type="match status" value="1"/>
</dbReference>
<dbReference type="Gene3D" id="3.50.30.10">
    <property type="entry name" value="Phosphohistidine domain"/>
    <property type="match status" value="1"/>
</dbReference>
<comment type="caution">
    <text evidence="18">The sequence shown here is derived from an EMBL/GenBank/DDBJ whole genome shotgun (WGS) entry which is preliminary data.</text>
</comment>
<dbReference type="Gene3D" id="3.30.1490.20">
    <property type="entry name" value="ATP-grasp fold, A domain"/>
    <property type="match status" value="1"/>
</dbReference>
<sequence length="763" mass="84675">MNYIYWLSQIQHSEQSLVGNQLYILSQLLQHESAILPGFVLGNNLLSQFLTNLDDFQSLVKELSDSSIAVDVNDSLSLQSVASRSRHIVDRGIFPQPIEQEIFEAAQQLNSNSFILQPFFSSPSGQDLSSRGFWRSHFCNAHPQALTRTIKKVWLELFSAKSLLYWKKLGLSGETINLGILVRPAIDALASGTVEISPDLIRIKAVWGQERSLLQGDVDSDEYYLDGHTGHILSRKLGHKNYGYRLKEIGLKMPSLSCLEEYIPGEDRSKVYVLEQDAIANLFQSIPGILAKQPQIKYLQWIATNSKVPGDSRLNFFFTQFSDRLLTSINLPPQQITPLLASSPAIKPLLTGISAAPGRVTGRVVIVEDFSTQPESIPEDTILAISEISLHHIPWIDKAKGIITEIGGKNSHGAIIARELNIPAVVGAVDATKILSNGLEICLSGDEGKVYPKTELQHRSLSNLSAANSSSRHQLIATKLMVNISQLQSIPLSLNLPVDGVGLLRSELMLGHILAGKSAEQWQSKSFQTEFTHILTTSLREFVKAFAPRPIYYRSLDWTTQNNINSVVGNRGSYSYGLDSTLFSLELKALLAIAKEGYSNLHLVLPFVRSVEEFQFCYRQLENIGLAHRESFQIWIMAEVPSVMWLLPEYIKAGVRGIAIGTNDLTQLLLGVDREQAHFSHNGLNANHSVVQKAIAQLIAIAKENNIDCSICGQAPVEYPDLIDRLVGWGINTISVEPEAVNRTYRAIARAERRILLNSVKSS</sequence>
<keyword evidence="10" id="KW-0418">Kinase</keyword>
<name>A0A964FEP6_9CYAN</name>
<keyword evidence="12" id="KW-0460">Magnesium</keyword>
<dbReference type="Pfam" id="PF00391">
    <property type="entry name" value="PEP-utilizers"/>
    <property type="match status" value="1"/>
</dbReference>
<comment type="cofactor">
    <cofactor evidence="1">
        <name>Mg(2+)</name>
        <dbReference type="ChEBI" id="CHEBI:18420"/>
    </cofactor>
</comment>
<dbReference type="AlphaFoldDB" id="A0A964FEP6"/>
<reference evidence="18" key="1">
    <citation type="journal article" date="2021" name="Antonie Van Leeuwenhoek">
        <title>Draft genome and description of Waterburya agarophytonicola gen. nov. sp. nov. (Pleurocapsales, Cyanobacteria): a seaweed symbiont.</title>
        <authorList>
            <person name="Bonthond G."/>
            <person name="Shalygin S."/>
            <person name="Bayer T."/>
            <person name="Weinberger F."/>
        </authorList>
    </citation>
    <scope>NUCLEOTIDE SEQUENCE</scope>
    <source>
        <strain evidence="18">KI4</strain>
    </source>
</reference>
<evidence type="ECO:0000256" key="13">
    <source>
        <dbReference type="ARBA" id="ARBA00033470"/>
    </source>
</evidence>
<accession>A0A964FEP6</accession>
<evidence type="ECO:0000256" key="5">
    <source>
        <dbReference type="ARBA" id="ARBA00011996"/>
    </source>
</evidence>
<evidence type="ECO:0000256" key="12">
    <source>
        <dbReference type="ARBA" id="ARBA00022842"/>
    </source>
</evidence>
<proteinExistence type="inferred from homology"/>
<evidence type="ECO:0000256" key="3">
    <source>
        <dbReference type="ARBA" id="ARBA00004742"/>
    </source>
</evidence>
<gene>
    <name evidence="18" type="ORF">I4641_03840</name>
</gene>
<evidence type="ECO:0000256" key="1">
    <source>
        <dbReference type="ARBA" id="ARBA00001946"/>
    </source>
</evidence>
<dbReference type="SUPFAM" id="SSF56059">
    <property type="entry name" value="Glutathione synthetase ATP-binding domain-like"/>
    <property type="match status" value="1"/>
</dbReference>
<evidence type="ECO:0000313" key="19">
    <source>
        <dbReference type="Proteomes" id="UP000729733"/>
    </source>
</evidence>
<keyword evidence="11" id="KW-0067">ATP-binding</keyword>
<dbReference type="EC" id="2.7.9.2" evidence="5"/>
<dbReference type="RefSeq" id="WP_229639145.1">
    <property type="nucleotide sequence ID" value="NZ_JADWDC010000006.1"/>
</dbReference>
<feature type="domain" description="PEP-utilising enzyme C-terminal" evidence="17">
    <location>
        <begin position="474"/>
        <end position="752"/>
    </location>
</feature>
<dbReference type="SUPFAM" id="SSF52009">
    <property type="entry name" value="Phosphohistidine domain"/>
    <property type="match status" value="1"/>
</dbReference>
<evidence type="ECO:0000256" key="2">
    <source>
        <dbReference type="ARBA" id="ARBA00002988"/>
    </source>
</evidence>
<dbReference type="Gene3D" id="3.20.20.60">
    <property type="entry name" value="Phosphoenolpyruvate-binding domains"/>
    <property type="match status" value="1"/>
</dbReference>
<keyword evidence="9" id="KW-0547">Nucleotide-binding</keyword>
<evidence type="ECO:0000256" key="8">
    <source>
        <dbReference type="ARBA" id="ARBA00022723"/>
    </source>
</evidence>
<dbReference type="InterPro" id="IPR013815">
    <property type="entry name" value="ATP_grasp_subdomain_1"/>
</dbReference>
<dbReference type="Pfam" id="PF02896">
    <property type="entry name" value="PEP-utilizers_C"/>
    <property type="match status" value="1"/>
</dbReference>
<dbReference type="PANTHER" id="PTHR43030">
    <property type="entry name" value="PHOSPHOENOLPYRUVATE SYNTHASE"/>
    <property type="match status" value="1"/>
</dbReference>
<feature type="domain" description="Pyruvate phosphate dikinase AMP/ATP-binding" evidence="16">
    <location>
        <begin position="17"/>
        <end position="250"/>
    </location>
</feature>
<comment type="pathway">
    <text evidence="3">Carbohydrate biosynthesis; gluconeogenesis.</text>
</comment>
<evidence type="ECO:0000256" key="9">
    <source>
        <dbReference type="ARBA" id="ARBA00022741"/>
    </source>
</evidence>
<evidence type="ECO:0000256" key="7">
    <source>
        <dbReference type="ARBA" id="ARBA00022679"/>
    </source>
</evidence>
<dbReference type="Pfam" id="PF01326">
    <property type="entry name" value="PPDK_N"/>
    <property type="match status" value="1"/>
</dbReference>
<dbReference type="InterPro" id="IPR040442">
    <property type="entry name" value="Pyrv_kinase-like_dom_sf"/>
</dbReference>
<keyword evidence="19" id="KW-1185">Reference proteome</keyword>
<evidence type="ECO:0000256" key="10">
    <source>
        <dbReference type="ARBA" id="ARBA00022777"/>
    </source>
</evidence>
<comment type="function">
    <text evidence="2">Catalyzes the phosphorylation of pyruvate to phosphoenolpyruvate.</text>
</comment>
<evidence type="ECO:0000259" key="17">
    <source>
        <dbReference type="Pfam" id="PF02896"/>
    </source>
</evidence>
<dbReference type="InterPro" id="IPR000121">
    <property type="entry name" value="PEP_util_C"/>
</dbReference>
<protein>
    <recommendedName>
        <fullName evidence="6">Phosphoenolpyruvate synthase</fullName>
        <ecNumber evidence="5">2.7.9.2</ecNumber>
    </recommendedName>
    <alternativeName>
        <fullName evidence="13">Pyruvate, water dikinase</fullName>
    </alternativeName>
</protein>
<dbReference type="GO" id="GO:0008986">
    <property type="term" value="F:pyruvate, water dikinase activity"/>
    <property type="evidence" value="ECO:0007669"/>
    <property type="project" value="UniProtKB-EC"/>
</dbReference>
<evidence type="ECO:0000256" key="6">
    <source>
        <dbReference type="ARBA" id="ARBA00021623"/>
    </source>
</evidence>
<keyword evidence="8" id="KW-0479">Metal-binding</keyword>
<dbReference type="GO" id="GO:0005524">
    <property type="term" value="F:ATP binding"/>
    <property type="evidence" value="ECO:0007669"/>
    <property type="project" value="UniProtKB-KW"/>
</dbReference>
<feature type="domain" description="PEP-utilising enzyme mobile" evidence="15">
    <location>
        <begin position="377"/>
        <end position="448"/>
    </location>
</feature>
<dbReference type="Gene3D" id="3.30.470.20">
    <property type="entry name" value="ATP-grasp fold, B domain"/>
    <property type="match status" value="1"/>
</dbReference>
<comment type="catalytic activity">
    <reaction evidence="14">
        <text>pyruvate + ATP + H2O = phosphoenolpyruvate + AMP + phosphate + 2 H(+)</text>
        <dbReference type="Rhea" id="RHEA:11364"/>
        <dbReference type="ChEBI" id="CHEBI:15361"/>
        <dbReference type="ChEBI" id="CHEBI:15377"/>
        <dbReference type="ChEBI" id="CHEBI:15378"/>
        <dbReference type="ChEBI" id="CHEBI:30616"/>
        <dbReference type="ChEBI" id="CHEBI:43474"/>
        <dbReference type="ChEBI" id="CHEBI:58702"/>
        <dbReference type="ChEBI" id="CHEBI:456215"/>
        <dbReference type="EC" id="2.7.9.2"/>
    </reaction>
</comment>
<organism evidence="18 19">
    <name type="scientific">Waterburya agarophytonicola KI4</name>
    <dbReference type="NCBI Taxonomy" id="2874699"/>
    <lineage>
        <taxon>Bacteria</taxon>
        <taxon>Bacillati</taxon>
        <taxon>Cyanobacteriota</taxon>
        <taxon>Cyanophyceae</taxon>
        <taxon>Pleurocapsales</taxon>
        <taxon>Hyellaceae</taxon>
        <taxon>Waterburya</taxon>
        <taxon>Waterburya agarophytonicola</taxon>
    </lineage>
</organism>
<dbReference type="InterPro" id="IPR015813">
    <property type="entry name" value="Pyrv/PenolPyrv_kinase-like_dom"/>
</dbReference>